<evidence type="ECO:0000313" key="2">
    <source>
        <dbReference type="Proteomes" id="UP001597418"/>
    </source>
</evidence>
<keyword evidence="2" id="KW-1185">Reference proteome</keyword>
<gene>
    <name evidence="1" type="ORF">ACFSQ6_12450</name>
</gene>
<dbReference type="RefSeq" id="WP_066751169.1">
    <property type="nucleotide sequence ID" value="NZ_JBHUMB010000014.1"/>
</dbReference>
<protein>
    <submittedName>
        <fullName evidence="1">DUF6119 family protein</fullName>
    </submittedName>
</protein>
<proteinExistence type="predicted"/>
<dbReference type="NCBIfam" id="TIGR04141">
    <property type="entry name" value="TIGR04141 family sporadically distributed protein"/>
    <property type="match status" value="1"/>
</dbReference>
<dbReference type="EMBL" id="JBHUMB010000014">
    <property type="protein sequence ID" value="MFD2744201.1"/>
    <property type="molecule type" value="Genomic_DNA"/>
</dbReference>
<comment type="caution">
    <text evidence="1">The sequence shown here is derived from an EMBL/GenBank/DDBJ whole genome shotgun (WGS) entry which is preliminary data.</text>
</comment>
<evidence type="ECO:0000313" key="1">
    <source>
        <dbReference type="EMBL" id="MFD2744201.1"/>
    </source>
</evidence>
<dbReference type="Pfam" id="PF19614">
    <property type="entry name" value="DUF6119"/>
    <property type="match status" value="1"/>
</dbReference>
<name>A0ABW5UH37_9SPHI</name>
<sequence length="530" mass="60761">MSFIKPTIYLIKEDVKSGSEIFKVKNLSSDIKDNFTVFYRKSKRNIPDWAYFLNETFDVSTQNFKNSSSYAVLTITVSGRIFAIPLGMGVHLLDMTKIEYNFGLRAAINSIPKNEIRQIDTTKPELNSQKTKKLASLGTTPEGFEINKEKDILRGIVGKISSNLELGDSLDGKDSLRLFKNVESLLELEKILKKIHTQYLSKHYQKDYPWLDNISLIRDRALKEKLDKLLVQELKKGSLEELHFIPPVFFGEDVVNKDFVFSTGDRSRLSLKEKYGMPSMIDWKKDIGKEERKKISLENLDNYKVHTLGENGKENSWLLHRCLAWETAIQEEKFILSEGSWYEISPSFYKEVSDYFASCVADNNFPTPSKTKIKESDYNKEICDASKNERHLFDLGHELAKKRGLGKDNNEVCDVYDSKNRTFIHVKMGKSSSTLSHLLAQGSYSGVILKQEEKILSQFNKHLGDLGLDPLQLPYTPNSYTIMYVSVIGATQKKEIPFFSKVTFYNMVRKSLNFAGYKCIFSFVLLPSNV</sequence>
<dbReference type="Proteomes" id="UP001597418">
    <property type="component" value="Unassembled WGS sequence"/>
</dbReference>
<accession>A0ABW5UH37</accession>
<dbReference type="InterPro" id="IPR026487">
    <property type="entry name" value="CHP04141"/>
</dbReference>
<reference evidence="2" key="1">
    <citation type="journal article" date="2019" name="Int. J. Syst. Evol. Microbiol.">
        <title>The Global Catalogue of Microorganisms (GCM) 10K type strain sequencing project: providing services to taxonomists for standard genome sequencing and annotation.</title>
        <authorList>
            <consortium name="The Broad Institute Genomics Platform"/>
            <consortium name="The Broad Institute Genome Sequencing Center for Infectious Disease"/>
            <person name="Wu L."/>
            <person name="Ma J."/>
        </authorList>
    </citation>
    <scope>NUCLEOTIDE SEQUENCE [LARGE SCALE GENOMIC DNA]</scope>
    <source>
        <strain evidence="2">KCTC 42247</strain>
    </source>
</reference>
<organism evidence="1 2">
    <name type="scientific">Sphingobacterium populi</name>
    <dbReference type="NCBI Taxonomy" id="1812824"/>
    <lineage>
        <taxon>Bacteria</taxon>
        <taxon>Pseudomonadati</taxon>
        <taxon>Bacteroidota</taxon>
        <taxon>Sphingobacteriia</taxon>
        <taxon>Sphingobacteriales</taxon>
        <taxon>Sphingobacteriaceae</taxon>
        <taxon>Sphingobacterium</taxon>
    </lineage>
</organism>